<keyword evidence="2" id="KW-1185">Reference proteome</keyword>
<keyword evidence="1" id="KW-0255">Endonuclease</keyword>
<reference evidence="2" key="1">
    <citation type="submission" date="2023-07" db="EMBL/GenBank/DDBJ databases">
        <title>30 novel species of actinomycetes from the DSMZ collection.</title>
        <authorList>
            <person name="Nouioui I."/>
        </authorList>
    </citation>
    <scope>NUCLEOTIDE SEQUENCE [LARGE SCALE GENOMIC DNA]</scope>
    <source>
        <strain evidence="2">DSM 41979</strain>
    </source>
</reference>
<dbReference type="GO" id="GO:0004519">
    <property type="term" value="F:endonuclease activity"/>
    <property type="evidence" value="ECO:0007669"/>
    <property type="project" value="UniProtKB-KW"/>
</dbReference>
<evidence type="ECO:0000313" key="1">
    <source>
        <dbReference type="EMBL" id="MDT0413658.1"/>
    </source>
</evidence>
<keyword evidence="1" id="KW-0540">Nuclease</keyword>
<dbReference type="Proteomes" id="UP001183610">
    <property type="component" value="Unassembled WGS sequence"/>
</dbReference>
<dbReference type="InterPro" id="IPR038563">
    <property type="entry name" value="Endonuclease_7_sf"/>
</dbReference>
<accession>A0ABU2RBH1</accession>
<dbReference type="InterPro" id="IPR004211">
    <property type="entry name" value="Endonuclease_7"/>
</dbReference>
<dbReference type="Gene3D" id="3.40.1800.10">
    <property type="entry name" value="His-Me finger endonucleases"/>
    <property type="match status" value="1"/>
</dbReference>
<proteinExistence type="predicted"/>
<dbReference type="InterPro" id="IPR044925">
    <property type="entry name" value="His-Me_finger_sf"/>
</dbReference>
<organism evidence="1 2">
    <name type="scientific">Streptomyces evansiae</name>
    <dbReference type="NCBI Taxonomy" id="3075535"/>
    <lineage>
        <taxon>Bacteria</taxon>
        <taxon>Bacillati</taxon>
        <taxon>Actinomycetota</taxon>
        <taxon>Actinomycetes</taxon>
        <taxon>Kitasatosporales</taxon>
        <taxon>Streptomycetaceae</taxon>
        <taxon>Streptomyces</taxon>
    </lineage>
</organism>
<name>A0ABU2RBH1_9ACTN</name>
<dbReference type="RefSeq" id="WP_234010090.1">
    <property type="nucleotide sequence ID" value="NZ_JAVRET010000168.1"/>
</dbReference>
<dbReference type="Pfam" id="PF02945">
    <property type="entry name" value="Endonuclease_7"/>
    <property type="match status" value="1"/>
</dbReference>
<dbReference type="SUPFAM" id="SSF54060">
    <property type="entry name" value="His-Me finger endonucleases"/>
    <property type="match status" value="1"/>
</dbReference>
<dbReference type="EMBL" id="JAVRET010000168">
    <property type="protein sequence ID" value="MDT0413658.1"/>
    <property type="molecule type" value="Genomic_DNA"/>
</dbReference>
<sequence length="229" mass="25838">MLWLPREGEVVAKLPPRKGNRAWLHHTVGIRSPKFAGDRWTLPRSSLSRLLMAAIDRYGTVVLCRDMNRLSKCNRTCLEAVGTECQCSCLGLSHGQDSQHWYTSVGDAAVADFGEFKRAAVTYTPKGSDLNATLYNGELKDTLYRVDRASRRHWPQATRFMCAGCLTTPASVWDHCHTHGFVRAPLCNPCNTRHWHGWHPRHGRATANNNLDDSYYAWCPDHDRGTCSA</sequence>
<gene>
    <name evidence="1" type="ORF">RM698_32100</name>
</gene>
<comment type="caution">
    <text evidence="1">The sequence shown here is derived from an EMBL/GenBank/DDBJ whole genome shotgun (WGS) entry which is preliminary data.</text>
</comment>
<evidence type="ECO:0000313" key="2">
    <source>
        <dbReference type="Proteomes" id="UP001183610"/>
    </source>
</evidence>
<keyword evidence="1" id="KW-0378">Hydrolase</keyword>
<protein>
    <submittedName>
        <fullName evidence="1">Endonuclease domain-containing protein</fullName>
    </submittedName>
</protein>